<dbReference type="InterPro" id="IPR027051">
    <property type="entry name" value="XdhC_Rossmann_dom"/>
</dbReference>
<dbReference type="InterPro" id="IPR052698">
    <property type="entry name" value="MoCofactor_Util/Proc"/>
</dbReference>
<dbReference type="PANTHER" id="PTHR30388:SF4">
    <property type="entry name" value="MOLYBDENUM COFACTOR INSERTION CHAPERONE PAOD"/>
    <property type="match status" value="1"/>
</dbReference>
<dbReference type="GeneID" id="57397800"/>
<dbReference type="Gene3D" id="3.40.50.720">
    <property type="entry name" value="NAD(P)-binding Rossmann-like Domain"/>
    <property type="match status" value="1"/>
</dbReference>
<reference evidence="3 4" key="1">
    <citation type="journal article" date="2020" name="Microbiol. Resour. Announc.">
        <title>Complete genome sequence of Pseudomonas otitidis strain MrB4, isolated from Lake Biwa in Japan.</title>
        <authorList>
            <person name="Miyazaki K."/>
            <person name="Hase E."/>
            <person name="Maruya T."/>
        </authorList>
    </citation>
    <scope>NUCLEOTIDE SEQUENCE [LARGE SCALE GENOMIC DNA]</scope>
    <source>
        <strain evidence="3 4">MrB4</strain>
    </source>
</reference>
<gene>
    <name evidence="3" type="ORF">PtoMrB4_25760</name>
</gene>
<feature type="domain" description="XdhC- CoxI" evidence="1">
    <location>
        <begin position="15"/>
        <end position="68"/>
    </location>
</feature>
<protein>
    <recommendedName>
        <fullName evidence="5">Xanthine dehydrogenase accessory factor</fullName>
    </recommendedName>
</protein>
<proteinExistence type="predicted"/>
<dbReference type="Proteomes" id="UP000501237">
    <property type="component" value="Chromosome"/>
</dbReference>
<evidence type="ECO:0000313" key="4">
    <source>
        <dbReference type="Proteomes" id="UP000501237"/>
    </source>
</evidence>
<dbReference type="KEGG" id="poj:PtoMrB4_25760"/>
<dbReference type="EMBL" id="AP022642">
    <property type="protein sequence ID" value="BCA28599.1"/>
    <property type="molecule type" value="Genomic_DNA"/>
</dbReference>
<evidence type="ECO:0000259" key="1">
    <source>
        <dbReference type="Pfam" id="PF02625"/>
    </source>
</evidence>
<evidence type="ECO:0008006" key="5">
    <source>
        <dbReference type="Google" id="ProtNLM"/>
    </source>
</evidence>
<dbReference type="Pfam" id="PF13478">
    <property type="entry name" value="XdhC_C"/>
    <property type="match status" value="1"/>
</dbReference>
<feature type="domain" description="XdhC Rossmann" evidence="2">
    <location>
        <begin position="172"/>
        <end position="314"/>
    </location>
</feature>
<name>A0A679GM27_9GAMM</name>
<evidence type="ECO:0000313" key="3">
    <source>
        <dbReference type="EMBL" id="BCA28599.1"/>
    </source>
</evidence>
<dbReference type="Pfam" id="PF02625">
    <property type="entry name" value="XdhC_CoxI"/>
    <property type="match status" value="1"/>
</dbReference>
<evidence type="ECO:0000259" key="2">
    <source>
        <dbReference type="Pfam" id="PF13478"/>
    </source>
</evidence>
<accession>A0A679GM27</accession>
<sequence length="326" mass="35164">MQHLDMLVIERALAWSREGRVIWLNTVLATFGSAPREPGSLLVAREDGQHVGSLSGGCVEEDFLERLMAGDFNQAVTRIRYGDPDGPQGARIRLPCGGILAVLVERLLPVPDTWAHLEALQVALAGQRACRRHVDLEHGGLRLEPDDGLGPRVEIAADERSAAIRVGPVARLVIAGISPVSVFCAQFAQAMGFEVIVCDPREEALAGFAVHGVEVRPVLPSLFIAADGCHRATAVVALTHDPRIDDLAMIEAVRTPAFYIGVMGSQRTSRARAERLRRSGGLDEAQVARLHMPIGLALGSRTPAEIALAVMADVLRVYRGRPRDAL</sequence>
<organism evidence="3 4">
    <name type="scientific">Metapseudomonas otitidis</name>
    <dbReference type="NCBI Taxonomy" id="319939"/>
    <lineage>
        <taxon>Bacteria</taxon>
        <taxon>Pseudomonadati</taxon>
        <taxon>Pseudomonadota</taxon>
        <taxon>Gammaproteobacteria</taxon>
        <taxon>Pseudomonadales</taxon>
        <taxon>Pseudomonadaceae</taxon>
        <taxon>Metapseudomonas</taxon>
    </lineage>
</organism>
<dbReference type="PANTHER" id="PTHR30388">
    <property type="entry name" value="ALDEHYDE OXIDOREDUCTASE MOLYBDENUM COFACTOR ASSEMBLY PROTEIN"/>
    <property type="match status" value="1"/>
</dbReference>
<dbReference type="InterPro" id="IPR003777">
    <property type="entry name" value="XdhC_CoxI"/>
</dbReference>
<dbReference type="RefSeq" id="WP_172433500.1">
    <property type="nucleotide sequence ID" value="NZ_AP022642.1"/>
</dbReference>
<dbReference type="AlphaFoldDB" id="A0A679GM27"/>